<evidence type="ECO:0000313" key="2">
    <source>
        <dbReference type="Proteomes" id="UP000005244"/>
    </source>
</evidence>
<evidence type="ECO:0008006" key="3">
    <source>
        <dbReference type="Google" id="ProtNLM"/>
    </source>
</evidence>
<gene>
    <name evidence="1" type="ORF">HMPREF1143_0417</name>
</gene>
<reference evidence="1 2" key="1">
    <citation type="submission" date="2012-07" db="EMBL/GenBank/DDBJ databases">
        <authorList>
            <person name="Durkin A.S."/>
            <person name="McCorrison J."/>
            <person name="Torralba M."/>
            <person name="Gillis M."/>
            <person name="Methe B."/>
            <person name="Sutton G."/>
            <person name="Nelson K.E."/>
        </authorList>
    </citation>
    <scope>NUCLEOTIDE SEQUENCE [LARGE SCALE GENOMIC DNA]</scope>
    <source>
        <strain evidence="1 2">OBRC8</strain>
    </source>
</reference>
<name>J6HC98_9FIRM</name>
<sequence length="71" mass="8650">MKKKDKTVSRRKIERIMKSNVLVSNYTVTQYKVIKSKSNEEKVENILDRQFIWKKNIRSMCKWLNICKSRK</sequence>
<protein>
    <recommendedName>
        <fullName evidence="3">HTH-like domain-containing protein</fullName>
    </recommendedName>
</protein>
<proteinExistence type="predicted"/>
<evidence type="ECO:0000313" key="1">
    <source>
        <dbReference type="EMBL" id="EJU22725.1"/>
    </source>
</evidence>
<organism evidence="1 2">
    <name type="scientific">Peptoanaerobacter stomatis</name>
    <dbReference type="NCBI Taxonomy" id="796937"/>
    <lineage>
        <taxon>Bacteria</taxon>
        <taxon>Bacillati</taxon>
        <taxon>Bacillota</taxon>
        <taxon>Clostridia</taxon>
        <taxon>Peptostreptococcales</taxon>
        <taxon>Filifactoraceae</taxon>
        <taxon>Peptoanaerobacter</taxon>
    </lineage>
</organism>
<accession>J6HC98</accession>
<dbReference type="AlphaFoldDB" id="J6HC98"/>
<dbReference type="EMBL" id="ALNK01000019">
    <property type="protein sequence ID" value="EJU22725.1"/>
    <property type="molecule type" value="Genomic_DNA"/>
</dbReference>
<keyword evidence="2" id="KW-1185">Reference proteome</keyword>
<comment type="caution">
    <text evidence="1">The sequence shown here is derived from an EMBL/GenBank/DDBJ whole genome shotgun (WGS) entry which is preliminary data.</text>
</comment>
<dbReference type="Proteomes" id="UP000005244">
    <property type="component" value="Unassembled WGS sequence"/>
</dbReference>